<dbReference type="PANTHER" id="PTHR33332">
    <property type="entry name" value="REVERSE TRANSCRIPTASE DOMAIN-CONTAINING PROTEIN"/>
    <property type="match status" value="1"/>
</dbReference>
<sequence>MKFNKRICKVPDLGRNNPMCQSFAEKDLEVLVDTEVNVSQQCAPASRKANCIVGCIRKSFSRRLKEVILSLYPALVRPQLGCYVQFWVSQYKRDMDVLQACTYLINVYKCLLGGRKEDGARLFSAVSCERPRGNGCKLKYSTIKKTLITGRVAFHWFGSQTVCGVSILGDVLCPVRLHLEKPCFSLPCFDQGGWTRKFLEVLSKLNDSLCESMKLKYDHHRNQNPSEVS</sequence>
<evidence type="ECO:0000313" key="1">
    <source>
        <dbReference type="EMBL" id="KAK4829483.1"/>
    </source>
</evidence>
<dbReference type="AlphaFoldDB" id="A0AAN7NL90"/>
<keyword evidence="2" id="KW-1185">Reference proteome</keyword>
<organism evidence="1 2">
    <name type="scientific">Mycteria americana</name>
    <name type="common">Wood stork</name>
    <dbReference type="NCBI Taxonomy" id="33587"/>
    <lineage>
        <taxon>Eukaryota</taxon>
        <taxon>Metazoa</taxon>
        <taxon>Chordata</taxon>
        <taxon>Craniata</taxon>
        <taxon>Vertebrata</taxon>
        <taxon>Euteleostomi</taxon>
        <taxon>Archelosauria</taxon>
        <taxon>Archosauria</taxon>
        <taxon>Dinosauria</taxon>
        <taxon>Saurischia</taxon>
        <taxon>Theropoda</taxon>
        <taxon>Coelurosauria</taxon>
        <taxon>Aves</taxon>
        <taxon>Neognathae</taxon>
        <taxon>Neoaves</taxon>
        <taxon>Aequornithes</taxon>
        <taxon>Ciconiiformes</taxon>
        <taxon>Ciconiidae</taxon>
        <taxon>Mycteria</taxon>
    </lineage>
</organism>
<evidence type="ECO:0000313" key="2">
    <source>
        <dbReference type="Proteomes" id="UP001333110"/>
    </source>
</evidence>
<reference evidence="1 2" key="1">
    <citation type="journal article" date="2023" name="J. Hered.">
        <title>Chromosome-level genome of the wood stork (Mycteria americana) provides insight into avian chromosome evolution.</title>
        <authorList>
            <person name="Flamio R. Jr."/>
            <person name="Ramstad K.M."/>
        </authorList>
    </citation>
    <scope>NUCLEOTIDE SEQUENCE [LARGE SCALE GENOMIC DNA]</scope>
    <source>
        <strain evidence="1">JAX WOST 10</strain>
    </source>
</reference>
<name>A0AAN7NL90_MYCAM</name>
<dbReference type="Proteomes" id="UP001333110">
    <property type="component" value="Unassembled WGS sequence"/>
</dbReference>
<proteinExistence type="predicted"/>
<gene>
    <name evidence="1" type="ORF">QYF61_004973</name>
</gene>
<accession>A0AAN7NL90</accession>
<dbReference type="EMBL" id="JAUNZN010000001">
    <property type="protein sequence ID" value="KAK4829483.1"/>
    <property type="molecule type" value="Genomic_DNA"/>
</dbReference>
<protein>
    <submittedName>
        <fullName evidence="1">Uncharacterized protein</fullName>
    </submittedName>
</protein>
<comment type="caution">
    <text evidence="1">The sequence shown here is derived from an EMBL/GenBank/DDBJ whole genome shotgun (WGS) entry which is preliminary data.</text>
</comment>